<dbReference type="AlphaFoldDB" id="A0A8X6XDM5"/>
<dbReference type="PANTHER" id="PTHR47027:SF20">
    <property type="entry name" value="REVERSE TRANSCRIPTASE-LIKE PROTEIN WITH RNA-DIRECTED DNA POLYMERASE DOMAIN"/>
    <property type="match status" value="1"/>
</dbReference>
<dbReference type="EMBL" id="BMAV01008338">
    <property type="protein sequence ID" value="GFY51833.1"/>
    <property type="molecule type" value="Genomic_DNA"/>
</dbReference>
<dbReference type="Pfam" id="PF00078">
    <property type="entry name" value="RVT_1"/>
    <property type="match status" value="1"/>
</dbReference>
<dbReference type="GO" id="GO:0071897">
    <property type="term" value="P:DNA biosynthetic process"/>
    <property type="evidence" value="ECO:0007669"/>
    <property type="project" value="UniProtKB-ARBA"/>
</dbReference>
<gene>
    <name evidence="2" type="primary">PO21_10</name>
    <name evidence="2" type="ORF">TNIN_368131</name>
</gene>
<name>A0A8X6XDM5_9ARAC</name>
<accession>A0A8X6XDM5</accession>
<evidence type="ECO:0000313" key="3">
    <source>
        <dbReference type="Proteomes" id="UP000886998"/>
    </source>
</evidence>
<dbReference type="Proteomes" id="UP000886998">
    <property type="component" value="Unassembled WGS sequence"/>
</dbReference>
<dbReference type="Gene3D" id="3.30.70.270">
    <property type="match status" value="1"/>
</dbReference>
<dbReference type="InterPro" id="IPR043502">
    <property type="entry name" value="DNA/RNA_pol_sf"/>
</dbReference>
<dbReference type="PROSITE" id="PS50878">
    <property type="entry name" value="RT_POL"/>
    <property type="match status" value="1"/>
</dbReference>
<reference evidence="2" key="1">
    <citation type="submission" date="2020-08" db="EMBL/GenBank/DDBJ databases">
        <title>Multicomponent nature underlies the extraordinary mechanical properties of spider dragline silk.</title>
        <authorList>
            <person name="Kono N."/>
            <person name="Nakamura H."/>
            <person name="Mori M."/>
            <person name="Yoshida Y."/>
            <person name="Ohtoshi R."/>
            <person name="Malay A.D."/>
            <person name="Moran D.A.P."/>
            <person name="Tomita M."/>
            <person name="Numata K."/>
            <person name="Arakawa K."/>
        </authorList>
    </citation>
    <scope>NUCLEOTIDE SEQUENCE</scope>
</reference>
<dbReference type="SUPFAM" id="SSF56672">
    <property type="entry name" value="DNA/RNA polymerases"/>
    <property type="match status" value="1"/>
</dbReference>
<proteinExistence type="predicted"/>
<dbReference type="OrthoDB" id="6515679at2759"/>
<keyword evidence="3" id="KW-1185">Reference proteome</keyword>
<comment type="caution">
    <text evidence="2">The sequence shown here is derived from an EMBL/GenBank/DDBJ whole genome shotgun (WGS) entry which is preliminary data.</text>
</comment>
<sequence>MISSDARLWKRAVNEEFSSMQPYTIISHRLQMEGPTPPIQLLNGVKQGRLLSGILFNCSIDKVLQTIQENREQRSILAFADDIVLLADDAEDLQEMISTTAHDLGALCLSLNPQKCSTLHFSGRVPTGSVPTKFQLEGTEIQALSDGDSHTCLGTPVGFFGTKEFQDRKSSPDYFGEEIHLAPRAGSFSQLCPRFAQASWARPTGVRWTLLLGRKSKVYSPSQPAFRTTTSMATGSSEAVEFHRRRKTPTSIWSTRRSNC</sequence>
<evidence type="ECO:0000259" key="1">
    <source>
        <dbReference type="PROSITE" id="PS50878"/>
    </source>
</evidence>
<evidence type="ECO:0000313" key="2">
    <source>
        <dbReference type="EMBL" id="GFY51833.1"/>
    </source>
</evidence>
<dbReference type="PANTHER" id="PTHR47027">
    <property type="entry name" value="REVERSE TRANSCRIPTASE DOMAIN-CONTAINING PROTEIN"/>
    <property type="match status" value="1"/>
</dbReference>
<dbReference type="InterPro" id="IPR000477">
    <property type="entry name" value="RT_dom"/>
</dbReference>
<organism evidence="2 3">
    <name type="scientific">Trichonephila inaurata madagascariensis</name>
    <dbReference type="NCBI Taxonomy" id="2747483"/>
    <lineage>
        <taxon>Eukaryota</taxon>
        <taxon>Metazoa</taxon>
        <taxon>Ecdysozoa</taxon>
        <taxon>Arthropoda</taxon>
        <taxon>Chelicerata</taxon>
        <taxon>Arachnida</taxon>
        <taxon>Araneae</taxon>
        <taxon>Araneomorphae</taxon>
        <taxon>Entelegynae</taxon>
        <taxon>Araneoidea</taxon>
        <taxon>Nephilidae</taxon>
        <taxon>Trichonephila</taxon>
        <taxon>Trichonephila inaurata</taxon>
    </lineage>
</organism>
<dbReference type="InterPro" id="IPR043128">
    <property type="entry name" value="Rev_trsase/Diguanyl_cyclase"/>
</dbReference>
<protein>
    <submittedName>
        <fullName evidence="2">Retrovirus-related Pol polyprotein from type-1 retrotransposable element R2</fullName>
    </submittedName>
</protein>
<feature type="domain" description="Reverse transcriptase" evidence="1">
    <location>
        <begin position="1"/>
        <end position="141"/>
    </location>
</feature>